<feature type="region of interest" description="Disordered" evidence="1">
    <location>
        <begin position="13"/>
        <end position="42"/>
    </location>
</feature>
<keyword evidence="3" id="KW-1185">Reference proteome</keyword>
<feature type="region of interest" description="Disordered" evidence="1">
    <location>
        <begin position="126"/>
        <end position="149"/>
    </location>
</feature>
<sequence length="149" mass="15679">MANHNVTTLVRALTTPRGRHLRRVPPGHGGEPSPASPRVRDCFTDTELSAAQQLVLLSESSSEDVALQAASRSSSASSSSFPSVTNAALPQRPAADAPVEDDEEEGISGVPGIRRRRYRSIRGLYEATSPIGGSGEARGALQCAKKKSS</sequence>
<dbReference type="PANTHER" id="PTHR35167">
    <property type="entry name" value="OS05G0216466 PROTEIN"/>
    <property type="match status" value="1"/>
</dbReference>
<evidence type="ECO:0000313" key="2">
    <source>
        <dbReference type="EMBL" id="MQL97694.1"/>
    </source>
</evidence>
<name>A0A843VXS2_COLES</name>
<dbReference type="AlphaFoldDB" id="A0A843VXS2"/>
<evidence type="ECO:0000256" key="1">
    <source>
        <dbReference type="SAM" id="MobiDB-lite"/>
    </source>
</evidence>
<gene>
    <name evidence="2" type="ORF">Taro_030398</name>
</gene>
<dbReference type="PANTHER" id="PTHR35167:SF3">
    <property type="entry name" value="OS05G0216466 PROTEIN"/>
    <property type="match status" value="1"/>
</dbReference>
<evidence type="ECO:0000313" key="3">
    <source>
        <dbReference type="Proteomes" id="UP000652761"/>
    </source>
</evidence>
<dbReference type="EMBL" id="NMUH01002086">
    <property type="protein sequence ID" value="MQL97694.1"/>
    <property type="molecule type" value="Genomic_DNA"/>
</dbReference>
<feature type="region of interest" description="Disordered" evidence="1">
    <location>
        <begin position="61"/>
        <end position="113"/>
    </location>
</feature>
<feature type="compositionally biased region" description="Low complexity" evidence="1">
    <location>
        <begin position="61"/>
        <end position="97"/>
    </location>
</feature>
<accession>A0A843VXS2</accession>
<protein>
    <submittedName>
        <fullName evidence="2">Uncharacterized protein</fullName>
    </submittedName>
</protein>
<dbReference type="Proteomes" id="UP000652761">
    <property type="component" value="Unassembled WGS sequence"/>
</dbReference>
<comment type="caution">
    <text evidence="2">The sequence shown here is derived from an EMBL/GenBank/DDBJ whole genome shotgun (WGS) entry which is preliminary data.</text>
</comment>
<organism evidence="2 3">
    <name type="scientific">Colocasia esculenta</name>
    <name type="common">Wild taro</name>
    <name type="synonym">Arum esculentum</name>
    <dbReference type="NCBI Taxonomy" id="4460"/>
    <lineage>
        <taxon>Eukaryota</taxon>
        <taxon>Viridiplantae</taxon>
        <taxon>Streptophyta</taxon>
        <taxon>Embryophyta</taxon>
        <taxon>Tracheophyta</taxon>
        <taxon>Spermatophyta</taxon>
        <taxon>Magnoliopsida</taxon>
        <taxon>Liliopsida</taxon>
        <taxon>Araceae</taxon>
        <taxon>Aroideae</taxon>
        <taxon>Colocasieae</taxon>
        <taxon>Colocasia</taxon>
    </lineage>
</organism>
<proteinExistence type="predicted"/>
<reference evidence="2" key="1">
    <citation type="submission" date="2017-07" db="EMBL/GenBank/DDBJ databases">
        <title>Taro Niue Genome Assembly and Annotation.</title>
        <authorList>
            <person name="Atibalentja N."/>
            <person name="Keating K."/>
            <person name="Fields C.J."/>
        </authorList>
    </citation>
    <scope>NUCLEOTIDE SEQUENCE</scope>
    <source>
        <strain evidence="2">Niue_2</strain>
        <tissue evidence="2">Leaf</tissue>
    </source>
</reference>